<organism evidence="1 2">
    <name type="scientific">Promicromonospora kroppenstedtii</name>
    <dbReference type="NCBI Taxonomy" id="440482"/>
    <lineage>
        <taxon>Bacteria</taxon>
        <taxon>Bacillati</taxon>
        <taxon>Actinomycetota</taxon>
        <taxon>Actinomycetes</taxon>
        <taxon>Micrococcales</taxon>
        <taxon>Promicromonosporaceae</taxon>
        <taxon>Promicromonospora</taxon>
    </lineage>
</organism>
<reference evidence="1 2" key="1">
    <citation type="submission" date="2024-10" db="EMBL/GenBank/DDBJ databases">
        <title>The Natural Products Discovery Center: Release of the First 8490 Sequenced Strains for Exploring Actinobacteria Biosynthetic Diversity.</title>
        <authorList>
            <person name="Kalkreuter E."/>
            <person name="Kautsar S.A."/>
            <person name="Yang D."/>
            <person name="Bader C.D."/>
            <person name="Teijaro C.N."/>
            <person name="Fluegel L."/>
            <person name="Davis C.M."/>
            <person name="Simpson J.R."/>
            <person name="Lauterbach L."/>
            <person name="Steele A.D."/>
            <person name="Gui C."/>
            <person name="Meng S."/>
            <person name="Li G."/>
            <person name="Viehrig K."/>
            <person name="Ye F."/>
            <person name="Su P."/>
            <person name="Kiefer A.F."/>
            <person name="Nichols A."/>
            <person name="Cepeda A.J."/>
            <person name="Yan W."/>
            <person name="Fan B."/>
            <person name="Jiang Y."/>
            <person name="Adhikari A."/>
            <person name="Zheng C.-J."/>
            <person name="Schuster L."/>
            <person name="Cowan T.M."/>
            <person name="Smanski M.J."/>
            <person name="Chevrette M.G."/>
            <person name="De Carvalho L.P.S."/>
            <person name="Shen B."/>
        </authorList>
    </citation>
    <scope>NUCLEOTIDE SEQUENCE [LARGE SCALE GENOMIC DNA]</scope>
    <source>
        <strain evidence="1 2">NPDC019481</strain>
    </source>
</reference>
<gene>
    <name evidence="1" type="ORF">ACH47X_08710</name>
</gene>
<evidence type="ECO:0000313" key="1">
    <source>
        <dbReference type="EMBL" id="MFI2486976.1"/>
    </source>
</evidence>
<dbReference type="EMBL" id="JBIRYI010000004">
    <property type="protein sequence ID" value="MFI2486976.1"/>
    <property type="molecule type" value="Genomic_DNA"/>
</dbReference>
<protein>
    <submittedName>
        <fullName evidence="1">Uncharacterized protein</fullName>
    </submittedName>
</protein>
<dbReference type="Proteomes" id="UP001611580">
    <property type="component" value="Unassembled WGS sequence"/>
</dbReference>
<keyword evidence="2" id="KW-1185">Reference proteome</keyword>
<accession>A0ABW7XHJ6</accession>
<evidence type="ECO:0000313" key="2">
    <source>
        <dbReference type="Proteomes" id="UP001611580"/>
    </source>
</evidence>
<dbReference type="RefSeq" id="WP_397403343.1">
    <property type="nucleotide sequence ID" value="NZ_JBIRYI010000004.1"/>
</dbReference>
<comment type="caution">
    <text evidence="1">The sequence shown here is derived from an EMBL/GenBank/DDBJ whole genome shotgun (WGS) entry which is preliminary data.</text>
</comment>
<name>A0ABW7XHJ6_9MICO</name>
<sequence length="193" mass="21863">MKRTEQHEGAQDVLRADDSSPWSRYFGIDHYRPVYQCGIGTIATSHGARLSALFGRTLARTWVLWDVEDDSWFCDAPVLFDFGDEQLEIQHNKLDELSITWNTIDALSPVTWPDSALAWRNDAIPDLKRLHGQRVVAGQLLEWRVQGPDLANGMVAVCITFEHGEVLVHNALDENGLEFGRPRGEYRAWSADS</sequence>
<proteinExistence type="predicted"/>